<evidence type="ECO:0000313" key="4">
    <source>
        <dbReference type="EMBL" id="MFC5195564.1"/>
    </source>
</evidence>
<comment type="subcellular location">
    <subcellularLocation>
        <location evidence="1">Membrane</location>
    </subcellularLocation>
</comment>
<dbReference type="Gene3D" id="2.40.160.50">
    <property type="entry name" value="membrane protein fhac: a member of the omp85/tpsb transporter family"/>
    <property type="match status" value="1"/>
</dbReference>
<protein>
    <submittedName>
        <fullName evidence="4">BamA/TamA family outer membrane protein</fullName>
    </submittedName>
</protein>
<reference evidence="5" key="1">
    <citation type="journal article" date="2019" name="Int. J. Syst. Evol. Microbiol.">
        <title>The Global Catalogue of Microorganisms (GCM) 10K type strain sequencing project: providing services to taxonomists for standard genome sequencing and annotation.</title>
        <authorList>
            <consortium name="The Broad Institute Genomics Platform"/>
            <consortium name="The Broad Institute Genome Sequencing Center for Infectious Disease"/>
            <person name="Wu L."/>
            <person name="Ma J."/>
        </authorList>
    </citation>
    <scope>NUCLEOTIDE SEQUENCE [LARGE SCALE GENOMIC DNA]</scope>
    <source>
        <strain evidence="5">JCM 17978</strain>
    </source>
</reference>
<keyword evidence="2" id="KW-0472">Membrane</keyword>
<evidence type="ECO:0000256" key="1">
    <source>
        <dbReference type="ARBA" id="ARBA00004370"/>
    </source>
</evidence>
<gene>
    <name evidence="4" type="ORF">ACFPH8_09515</name>
</gene>
<dbReference type="Proteomes" id="UP001596162">
    <property type="component" value="Unassembled WGS sequence"/>
</dbReference>
<dbReference type="Pfam" id="PF01103">
    <property type="entry name" value="Omp85"/>
    <property type="match status" value="1"/>
</dbReference>
<dbReference type="RefSeq" id="WP_376860465.1">
    <property type="nucleotide sequence ID" value="NZ_JBHSLA010000003.1"/>
</dbReference>
<evidence type="ECO:0000259" key="3">
    <source>
        <dbReference type="Pfam" id="PF01103"/>
    </source>
</evidence>
<evidence type="ECO:0000256" key="2">
    <source>
        <dbReference type="ARBA" id="ARBA00023136"/>
    </source>
</evidence>
<evidence type="ECO:0000313" key="5">
    <source>
        <dbReference type="Proteomes" id="UP001596162"/>
    </source>
</evidence>
<organism evidence="4 5">
    <name type="scientific">Bizionia hallyeonensis</name>
    <dbReference type="NCBI Taxonomy" id="1123757"/>
    <lineage>
        <taxon>Bacteria</taxon>
        <taxon>Pseudomonadati</taxon>
        <taxon>Bacteroidota</taxon>
        <taxon>Flavobacteriia</taxon>
        <taxon>Flavobacteriales</taxon>
        <taxon>Flavobacteriaceae</taxon>
        <taxon>Bizionia</taxon>
    </lineage>
</organism>
<name>A0ABW0C5T4_9FLAO</name>
<feature type="domain" description="Bacterial surface antigen (D15)" evidence="3">
    <location>
        <begin position="52"/>
        <end position="163"/>
    </location>
</feature>
<dbReference type="EMBL" id="JBHSLA010000003">
    <property type="protein sequence ID" value="MFC5195564.1"/>
    <property type="molecule type" value="Genomic_DNA"/>
</dbReference>
<proteinExistence type="predicted"/>
<keyword evidence="5" id="KW-1185">Reference proteome</keyword>
<comment type="caution">
    <text evidence="4">The sequence shown here is derived from an EMBL/GenBank/DDBJ whole genome shotgun (WGS) entry which is preliminary data.</text>
</comment>
<sequence>MASLPKYGLKYQVMMAFSSVNMDFYRTIPIIGEKQFAFNFKALPIFFSLLKEINNTGLFVGIEYLYLKNEVTPKFDFITLPDFLDEKSLKTNLSSPGIVLEFDNRDNIFTPDNGFLINATYHFNADWTGSDYNFGNLELSAQYYHQFIPELVSGLRWASEFQFNESPFYVEPSINLRGVPKMRYQGRSTHLIEIEQRFDFTKRWSLVGFGGLAKTVKENESFVDSELVYNYGTGFRYLIARKFKIRMGIDVAWSNNDFGYYIIFGSSWNNRK</sequence>
<accession>A0ABW0C5T4</accession>
<dbReference type="InterPro" id="IPR000184">
    <property type="entry name" value="Bac_surfAg_D15"/>
</dbReference>